<keyword evidence="1" id="KW-1133">Transmembrane helix</keyword>
<gene>
    <name evidence="2" type="ORF">SAMN02910417_01692</name>
</gene>
<keyword evidence="1" id="KW-0472">Membrane</keyword>
<dbReference type="EMBL" id="FMXR01000012">
    <property type="protein sequence ID" value="SDB22928.1"/>
    <property type="molecule type" value="Genomic_DNA"/>
</dbReference>
<feature type="transmembrane region" description="Helical" evidence="1">
    <location>
        <begin position="135"/>
        <end position="154"/>
    </location>
</feature>
<evidence type="ECO:0000256" key="1">
    <source>
        <dbReference type="SAM" id="Phobius"/>
    </source>
</evidence>
<accession>A0A1G6BQQ5</accession>
<evidence type="ECO:0000313" key="2">
    <source>
        <dbReference type="EMBL" id="SDB22928.1"/>
    </source>
</evidence>
<reference evidence="2 3" key="1">
    <citation type="submission" date="2016-10" db="EMBL/GenBank/DDBJ databases">
        <authorList>
            <person name="de Groot N.N."/>
        </authorList>
    </citation>
    <scope>NUCLEOTIDE SEQUENCE [LARGE SCALE GENOMIC DNA]</scope>
    <source>
        <strain evidence="2 3">DSM 3217</strain>
    </source>
</reference>
<sequence length="193" mass="22031">MQMGNLEEKSLDNTVIFPFSTNRLVKMGDVSAYDMGLSSLIIVSENEEQVEKFVEEIAQTDTFSIDYVKLSQSLESIVDYYKPQIEYEIMLSAIVFIFAVFSIVSNIIIMINNNIREYAIHMYCGAKTIDIVKRIMMQMLLIMIVALLPILFVFSIKVGLMIILLEIISLCGICALVVRYLKKIEYNSILRGL</sequence>
<feature type="transmembrane region" description="Helical" evidence="1">
    <location>
        <begin position="160"/>
        <end position="181"/>
    </location>
</feature>
<dbReference type="Proteomes" id="UP000199228">
    <property type="component" value="Unassembled WGS sequence"/>
</dbReference>
<dbReference type="AlphaFoldDB" id="A0A1G6BQQ5"/>
<organism evidence="2 3">
    <name type="scientific">Eubacterium oxidoreducens</name>
    <dbReference type="NCBI Taxonomy" id="1732"/>
    <lineage>
        <taxon>Bacteria</taxon>
        <taxon>Bacillati</taxon>
        <taxon>Bacillota</taxon>
        <taxon>Clostridia</taxon>
        <taxon>Eubacteriales</taxon>
        <taxon>Eubacteriaceae</taxon>
        <taxon>Eubacterium</taxon>
    </lineage>
</organism>
<protein>
    <submittedName>
        <fullName evidence="2">FtsX-like permease family protein</fullName>
    </submittedName>
</protein>
<dbReference type="STRING" id="1732.SAMN02910417_01692"/>
<proteinExistence type="predicted"/>
<keyword evidence="1" id="KW-0812">Transmembrane</keyword>
<evidence type="ECO:0000313" key="3">
    <source>
        <dbReference type="Proteomes" id="UP000199228"/>
    </source>
</evidence>
<name>A0A1G6BQQ5_EUBOX</name>
<keyword evidence="3" id="KW-1185">Reference proteome</keyword>
<feature type="transmembrane region" description="Helical" evidence="1">
    <location>
        <begin position="89"/>
        <end position="115"/>
    </location>
</feature>